<dbReference type="PANTHER" id="PTHR31465:SF11">
    <property type="entry name" value="DOMAIN PROTEIN, PUTATIVE (AFU_ORTHOLOGUE AFUA_3G10770)-RELATED"/>
    <property type="match status" value="1"/>
</dbReference>
<dbReference type="AlphaFoldDB" id="A0AA39KA62"/>
<comment type="subcellular location">
    <subcellularLocation>
        <location evidence="1">Membrane</location>
        <topology evidence="1">Multi-pass membrane protein</topology>
    </subcellularLocation>
</comment>
<evidence type="ECO:0000256" key="3">
    <source>
        <dbReference type="ARBA" id="ARBA00022989"/>
    </source>
</evidence>
<evidence type="ECO:0000256" key="2">
    <source>
        <dbReference type="ARBA" id="ARBA00022692"/>
    </source>
</evidence>
<dbReference type="EMBL" id="JAUEPS010000022">
    <property type="protein sequence ID" value="KAK0457330.1"/>
    <property type="molecule type" value="Genomic_DNA"/>
</dbReference>
<evidence type="ECO:0000256" key="5">
    <source>
        <dbReference type="SAM" id="Phobius"/>
    </source>
</evidence>
<feature type="transmembrane region" description="Helical" evidence="5">
    <location>
        <begin position="114"/>
        <end position="142"/>
    </location>
</feature>
<keyword evidence="3 5" id="KW-1133">Transmembrane helix</keyword>
<feature type="transmembrane region" description="Helical" evidence="5">
    <location>
        <begin position="35"/>
        <end position="57"/>
    </location>
</feature>
<keyword evidence="2 5" id="KW-0812">Transmembrane</keyword>
<dbReference type="InterPro" id="IPR007568">
    <property type="entry name" value="RTA1"/>
</dbReference>
<dbReference type="GO" id="GO:0000324">
    <property type="term" value="C:fungal-type vacuole"/>
    <property type="evidence" value="ECO:0007669"/>
    <property type="project" value="TreeGrafter"/>
</dbReference>
<dbReference type="Pfam" id="PF04479">
    <property type="entry name" value="RTA1"/>
    <property type="match status" value="1"/>
</dbReference>
<dbReference type="GeneID" id="85351208"/>
<comment type="caution">
    <text evidence="6">The sequence shown here is derived from an EMBL/GenBank/DDBJ whole genome shotgun (WGS) entry which is preliminary data.</text>
</comment>
<gene>
    <name evidence="6" type="ORF">EV420DRAFT_1271722</name>
</gene>
<dbReference type="Proteomes" id="UP001175211">
    <property type="component" value="Unassembled WGS sequence"/>
</dbReference>
<accession>A0AA39KA62</accession>
<keyword evidence="7" id="KW-1185">Reference proteome</keyword>
<proteinExistence type="predicted"/>
<name>A0AA39KA62_ARMTA</name>
<protein>
    <submittedName>
        <fullName evidence="6">RTA1 like protein-domain-containing protein</fullName>
    </submittedName>
</protein>
<reference evidence="6" key="1">
    <citation type="submission" date="2023-06" db="EMBL/GenBank/DDBJ databases">
        <authorList>
            <consortium name="Lawrence Berkeley National Laboratory"/>
            <person name="Ahrendt S."/>
            <person name="Sahu N."/>
            <person name="Indic B."/>
            <person name="Wong-Bajracharya J."/>
            <person name="Merenyi Z."/>
            <person name="Ke H.-M."/>
            <person name="Monk M."/>
            <person name="Kocsube S."/>
            <person name="Drula E."/>
            <person name="Lipzen A."/>
            <person name="Balint B."/>
            <person name="Henrissat B."/>
            <person name="Andreopoulos B."/>
            <person name="Martin F.M."/>
            <person name="Harder C.B."/>
            <person name="Rigling D."/>
            <person name="Ford K.L."/>
            <person name="Foster G.D."/>
            <person name="Pangilinan J."/>
            <person name="Papanicolaou A."/>
            <person name="Barry K."/>
            <person name="LaButti K."/>
            <person name="Viragh M."/>
            <person name="Koriabine M."/>
            <person name="Yan M."/>
            <person name="Riley R."/>
            <person name="Champramary S."/>
            <person name="Plett K.L."/>
            <person name="Tsai I.J."/>
            <person name="Slot J."/>
            <person name="Sipos G."/>
            <person name="Plett J."/>
            <person name="Nagy L.G."/>
            <person name="Grigoriev I.V."/>
        </authorList>
    </citation>
    <scope>NUCLEOTIDE SEQUENCE</scope>
    <source>
        <strain evidence="6">CCBAS 213</strain>
    </source>
</reference>
<evidence type="ECO:0000256" key="4">
    <source>
        <dbReference type="ARBA" id="ARBA00023136"/>
    </source>
</evidence>
<sequence>MSLKPLPTELGSVSVRWFFAARLWSSFNPGLKDPFGMQLMCTILAPTPLLTANFVMLGKVIQRLGTQYSRLSPRAYMILFRTCDVILLVLQVFGGSLASSAVSHGTNLEKGGRIMLIGVAFQLVVITVYSLLGIEFFARYLIDAAIRTPGPKHTRVELTRDLECLIAALVFSTMRLFVRAEYRVIELEEGWGGRIFTTEVYFSTCSGVTALTVILINETNVLDGAMIMLAISTFNLFHPGKIFRTRELRYVGPAYSMKKSRYRQGP</sequence>
<evidence type="ECO:0000313" key="6">
    <source>
        <dbReference type="EMBL" id="KAK0457330.1"/>
    </source>
</evidence>
<dbReference type="RefSeq" id="XP_060329645.1">
    <property type="nucleotide sequence ID" value="XM_060467660.1"/>
</dbReference>
<evidence type="ECO:0000313" key="7">
    <source>
        <dbReference type="Proteomes" id="UP001175211"/>
    </source>
</evidence>
<feature type="transmembrane region" description="Helical" evidence="5">
    <location>
        <begin position="78"/>
        <end position="102"/>
    </location>
</feature>
<organism evidence="6 7">
    <name type="scientific">Armillaria tabescens</name>
    <name type="common">Ringless honey mushroom</name>
    <name type="synonym">Agaricus tabescens</name>
    <dbReference type="NCBI Taxonomy" id="1929756"/>
    <lineage>
        <taxon>Eukaryota</taxon>
        <taxon>Fungi</taxon>
        <taxon>Dikarya</taxon>
        <taxon>Basidiomycota</taxon>
        <taxon>Agaricomycotina</taxon>
        <taxon>Agaricomycetes</taxon>
        <taxon>Agaricomycetidae</taxon>
        <taxon>Agaricales</taxon>
        <taxon>Marasmiineae</taxon>
        <taxon>Physalacriaceae</taxon>
        <taxon>Desarmillaria</taxon>
    </lineage>
</organism>
<evidence type="ECO:0000256" key="1">
    <source>
        <dbReference type="ARBA" id="ARBA00004141"/>
    </source>
</evidence>
<dbReference type="GO" id="GO:0005886">
    <property type="term" value="C:plasma membrane"/>
    <property type="evidence" value="ECO:0007669"/>
    <property type="project" value="TreeGrafter"/>
</dbReference>
<dbReference type="PANTHER" id="PTHR31465">
    <property type="entry name" value="PROTEIN RTA1-RELATED"/>
    <property type="match status" value="1"/>
</dbReference>
<keyword evidence="4 5" id="KW-0472">Membrane</keyword>